<accession>A0A9X5EAP4</accession>
<evidence type="ECO:0000313" key="1">
    <source>
        <dbReference type="EMBL" id="NHC37893.1"/>
    </source>
</evidence>
<dbReference type="EMBL" id="JTJC03000012">
    <property type="protein sequence ID" value="NHC37893.1"/>
    <property type="molecule type" value="Genomic_DNA"/>
</dbReference>
<dbReference type="OrthoDB" id="490143at2"/>
<gene>
    <name evidence="1" type="ORF">QH73_0025185</name>
</gene>
<proteinExistence type="predicted"/>
<reference evidence="1 2" key="1">
    <citation type="journal article" date="2015" name="Genome Announc.">
        <title>Draft Genome Sequence of the Terrestrial Cyanobacterium Scytonema millei VB511283, Isolated from Eastern India.</title>
        <authorList>
            <person name="Sen D."/>
            <person name="Chandrababunaidu M.M."/>
            <person name="Singh D."/>
            <person name="Sanghi N."/>
            <person name="Ghorai A."/>
            <person name="Mishra G.P."/>
            <person name="Madduluri M."/>
            <person name="Adhikary S.P."/>
            <person name="Tripathy S."/>
        </authorList>
    </citation>
    <scope>NUCLEOTIDE SEQUENCE [LARGE SCALE GENOMIC DNA]</scope>
    <source>
        <strain evidence="1 2">VB511283</strain>
    </source>
</reference>
<sequence length="64" mass="7649">MFYIQIIKRGENSSNFPCDRFDSDCDRTALESAQKRNSRRAKAKAIETIRNIQQIYYLENQWCL</sequence>
<evidence type="ECO:0000313" key="2">
    <source>
        <dbReference type="Proteomes" id="UP000031532"/>
    </source>
</evidence>
<organism evidence="1 2">
    <name type="scientific">Scytonema millei VB511283</name>
    <dbReference type="NCBI Taxonomy" id="1245923"/>
    <lineage>
        <taxon>Bacteria</taxon>
        <taxon>Bacillati</taxon>
        <taxon>Cyanobacteriota</taxon>
        <taxon>Cyanophyceae</taxon>
        <taxon>Nostocales</taxon>
        <taxon>Scytonemataceae</taxon>
        <taxon>Scytonema</taxon>
    </lineage>
</organism>
<comment type="caution">
    <text evidence="1">The sequence shown here is derived from an EMBL/GenBank/DDBJ whole genome shotgun (WGS) entry which is preliminary data.</text>
</comment>
<dbReference type="RefSeq" id="WP_132867539.1">
    <property type="nucleotide sequence ID" value="NZ_JTJC03000012.1"/>
</dbReference>
<dbReference type="Proteomes" id="UP000031532">
    <property type="component" value="Unassembled WGS sequence"/>
</dbReference>
<keyword evidence="2" id="KW-1185">Reference proteome</keyword>
<dbReference type="AlphaFoldDB" id="A0A9X5EAP4"/>
<name>A0A9X5EAP4_9CYAN</name>
<protein>
    <submittedName>
        <fullName evidence="1">Uncharacterized protein</fullName>
    </submittedName>
</protein>